<feature type="transmembrane region" description="Helical" evidence="7">
    <location>
        <begin position="866"/>
        <end position="893"/>
    </location>
</feature>
<feature type="transmembrane region" description="Helical" evidence="7">
    <location>
        <begin position="765"/>
        <end position="785"/>
    </location>
</feature>
<name>A0A0C1PNC7_9LACO</name>
<feature type="transmembrane region" description="Helical" evidence="7">
    <location>
        <begin position="797"/>
        <end position="819"/>
    </location>
</feature>
<feature type="transmembrane region" description="Helical" evidence="7">
    <location>
        <begin position="353"/>
        <end position="381"/>
    </location>
</feature>
<feature type="transmembrane region" description="Helical" evidence="7">
    <location>
        <begin position="739"/>
        <end position="758"/>
    </location>
</feature>
<evidence type="ECO:0000256" key="1">
    <source>
        <dbReference type="ARBA" id="ARBA00004651"/>
    </source>
</evidence>
<dbReference type="RefSeq" id="WP_039143149.1">
    <property type="nucleotide sequence ID" value="NZ_JOJZ01000009.1"/>
</dbReference>
<dbReference type="Gene3D" id="1.20.1640.10">
    <property type="entry name" value="Multidrug efflux transporter AcrB transmembrane domain"/>
    <property type="match status" value="2"/>
</dbReference>
<keyword evidence="10" id="KW-1185">Reference proteome</keyword>
<proteinExistence type="inferred from homology"/>
<dbReference type="PANTHER" id="PTHR33406">
    <property type="entry name" value="MEMBRANE PROTEIN MJ1562-RELATED"/>
    <property type="match status" value="1"/>
</dbReference>
<keyword evidence="4 7" id="KW-0812">Transmembrane</keyword>
<comment type="similarity">
    <text evidence="2">Belongs to the resistance-nodulation-cell division (RND) (TC 2.A.6) family. MmpL subfamily.</text>
</comment>
<dbReference type="Pfam" id="PF03176">
    <property type="entry name" value="MMPL"/>
    <property type="match status" value="2"/>
</dbReference>
<dbReference type="InterPro" id="IPR050545">
    <property type="entry name" value="Mycobact_MmpL"/>
</dbReference>
<organism evidence="9 10">
    <name type="scientific">Fructilactobacillus fructivorans</name>
    <dbReference type="NCBI Taxonomy" id="1614"/>
    <lineage>
        <taxon>Bacteria</taxon>
        <taxon>Bacillati</taxon>
        <taxon>Bacillota</taxon>
        <taxon>Bacilli</taxon>
        <taxon>Lactobacillales</taxon>
        <taxon>Lactobacillaceae</taxon>
        <taxon>Fructilactobacillus</taxon>
    </lineage>
</organism>
<dbReference type="GeneID" id="74912861"/>
<dbReference type="EMBL" id="JOJZ01000009">
    <property type="protein sequence ID" value="KID42227.1"/>
    <property type="molecule type" value="Genomic_DNA"/>
</dbReference>
<dbReference type="InterPro" id="IPR004869">
    <property type="entry name" value="MMPL_dom"/>
</dbReference>
<evidence type="ECO:0000259" key="8">
    <source>
        <dbReference type="Pfam" id="PF03176"/>
    </source>
</evidence>
<dbReference type="Proteomes" id="UP000031397">
    <property type="component" value="Unassembled WGS sequence"/>
</dbReference>
<evidence type="ECO:0000256" key="6">
    <source>
        <dbReference type="ARBA" id="ARBA00023136"/>
    </source>
</evidence>
<keyword evidence="5 7" id="KW-1133">Transmembrane helix</keyword>
<evidence type="ECO:0000256" key="2">
    <source>
        <dbReference type="ARBA" id="ARBA00010157"/>
    </source>
</evidence>
<evidence type="ECO:0000256" key="3">
    <source>
        <dbReference type="ARBA" id="ARBA00022475"/>
    </source>
</evidence>
<feature type="transmembrane region" description="Helical" evidence="7">
    <location>
        <begin position="282"/>
        <end position="303"/>
    </location>
</feature>
<feature type="transmembrane region" description="Helical" evidence="7">
    <location>
        <begin position="202"/>
        <end position="223"/>
    </location>
</feature>
<dbReference type="GO" id="GO:0005886">
    <property type="term" value="C:plasma membrane"/>
    <property type="evidence" value="ECO:0007669"/>
    <property type="project" value="UniProtKB-SubCell"/>
</dbReference>
<feature type="transmembrane region" description="Helical" evidence="7">
    <location>
        <begin position="840"/>
        <end position="860"/>
    </location>
</feature>
<comment type="subcellular location">
    <subcellularLocation>
        <location evidence="1">Cell membrane</location>
        <topology evidence="1">Multi-pass membrane protein</topology>
    </subcellularLocation>
</comment>
<gene>
    <name evidence="9" type="ORF">LfDm3_0156</name>
</gene>
<comment type="caution">
    <text evidence="9">The sequence shown here is derived from an EMBL/GenBank/DDBJ whole genome shotgun (WGS) entry which is preliminary data.</text>
</comment>
<keyword evidence="6 7" id="KW-0472">Membrane</keyword>
<feature type="domain" description="Membrane transport protein MMPL" evidence="8">
    <location>
        <begin position="46"/>
        <end position="365"/>
    </location>
</feature>
<evidence type="ECO:0000313" key="10">
    <source>
        <dbReference type="Proteomes" id="UP000031397"/>
    </source>
</evidence>
<sequence length="909" mass="98578">MNKFVKKYIFFAAFWVIAVLAAVLFLPNISQITAEHGQTKIPANMQSQVAENIQKHWGHHISDTRQVVLVYNNGDKKIDAGKQADINHTVSKLKNNADYYGIKGVTSANENAATKKQLISKDGTTELVQLNVSKKDSVETMNNKLKKGAKTSNLKSYVTGSDVLNDDMRQSMIDGIKQTEVIAAVFILIVLIIVFRSPIVPLISLLTVGVSFIVSLSVVMNLAKYMNFPLSNFTQVFMVVVLFGIGTDYNILLYDRFKDNLGQGMDKVEATVDARKRAGKTILYSGGSVLIGFFALGLAKFSIYQSGVAVAIGVVVLLLVLLSLNPFFMALLGKTMYWPAKNLSPKKRGSRIWHFLSSHSVAHPIIAIALVLVLTLPLIFFTGKSSLNYDNSVELSDSLPSKQGLNTVQQHFSKGTAEPSTIYIQSKHKVNNEKSMMEIDRITRQLKKNKEIKTVASVTQPSGEPINQLYLNNQLGTLNSKMQQANAGLSQIQAGANGGSFNADQLKAIGASAQSIGNHLKTIQGVSGASTAPGQTSGQAVIAQMQQQATAMGSPMSPQQLQIVASGLQNVSSQVQMQQASAMSGLQNELTGIASDTQNIGNNAQAMGQQLQGIQSQLTQANAGLNKINQGMQQSNEYLTGLQDSAAAANTFYIPNQVLKSKTFKQSLNNYVSSNDKITNITVVLKDNPSNAKSMNLVKNVQNQVKQSLKGTSLNDATVAIGGETATMSDTHDIASQDFFRTAVIMLVGILIALMFVTRSILQPLYIEGTLILTYFTSLTLTRLFSETFLGQSMLTWNTPFFTFIMLIALGVDYSIFLMMRYRETTDGSPAERIVSSANYIGVVVLSAAVILGGTFAALIPSGILTLIQVAIGVIIGLIILVIILPILLPAAIRLTYQPISFKRNKNKA</sequence>
<dbReference type="AlphaFoldDB" id="A0A0C1PNC7"/>
<protein>
    <submittedName>
        <fullName evidence="9">Transport protein</fullName>
    </submittedName>
</protein>
<feature type="domain" description="Membrane transport protein MMPL" evidence="8">
    <location>
        <begin position="582"/>
        <end position="895"/>
    </location>
</feature>
<keyword evidence="3" id="KW-1003">Cell membrane</keyword>
<dbReference type="PATRIC" id="fig|1614.7.peg.146"/>
<feature type="transmembrane region" description="Helical" evidence="7">
    <location>
        <begin position="178"/>
        <end position="195"/>
    </location>
</feature>
<evidence type="ECO:0000256" key="7">
    <source>
        <dbReference type="SAM" id="Phobius"/>
    </source>
</evidence>
<evidence type="ECO:0000313" key="9">
    <source>
        <dbReference type="EMBL" id="KID42227.1"/>
    </source>
</evidence>
<feature type="transmembrane region" description="Helical" evidence="7">
    <location>
        <begin position="235"/>
        <end position="254"/>
    </location>
</feature>
<evidence type="ECO:0000256" key="5">
    <source>
        <dbReference type="ARBA" id="ARBA00022989"/>
    </source>
</evidence>
<feature type="transmembrane region" description="Helical" evidence="7">
    <location>
        <begin position="309"/>
        <end position="332"/>
    </location>
</feature>
<accession>A0A0C1PNC7</accession>
<reference evidence="9 10" key="1">
    <citation type="submission" date="2014-06" db="EMBL/GenBank/DDBJ databases">
        <title>Functional and comparative genomic analyses of the Drosophila gut microbiota identify candidate symbiosis factors.</title>
        <authorList>
            <person name="Newell P.D."/>
            <person name="Chaston J.M."/>
            <person name="Douglas A.E."/>
        </authorList>
    </citation>
    <scope>NUCLEOTIDE SEQUENCE [LARGE SCALE GENOMIC DNA]</scope>
    <source>
        <strain evidence="9 10">DmCS_002</strain>
    </source>
</reference>
<dbReference type="PANTHER" id="PTHR33406:SF6">
    <property type="entry name" value="MEMBRANE PROTEIN YDGH-RELATED"/>
    <property type="match status" value="1"/>
</dbReference>
<dbReference type="SUPFAM" id="SSF82866">
    <property type="entry name" value="Multidrug efflux transporter AcrB transmembrane domain"/>
    <property type="match status" value="2"/>
</dbReference>
<evidence type="ECO:0000256" key="4">
    <source>
        <dbReference type="ARBA" id="ARBA00022692"/>
    </source>
</evidence>
<dbReference type="OrthoDB" id="9782006at2"/>